<keyword evidence="2" id="KW-1185">Reference proteome</keyword>
<organism evidence="1 2">
    <name type="scientific">Persea americana</name>
    <name type="common">Avocado</name>
    <dbReference type="NCBI Taxonomy" id="3435"/>
    <lineage>
        <taxon>Eukaryota</taxon>
        <taxon>Viridiplantae</taxon>
        <taxon>Streptophyta</taxon>
        <taxon>Embryophyta</taxon>
        <taxon>Tracheophyta</taxon>
        <taxon>Spermatophyta</taxon>
        <taxon>Magnoliopsida</taxon>
        <taxon>Magnoliidae</taxon>
        <taxon>Laurales</taxon>
        <taxon>Lauraceae</taxon>
        <taxon>Persea</taxon>
    </lineage>
</organism>
<dbReference type="EMBL" id="CM056809">
    <property type="protein sequence ID" value="KAJ8651100.1"/>
    <property type="molecule type" value="Genomic_DNA"/>
</dbReference>
<dbReference type="Proteomes" id="UP001234297">
    <property type="component" value="Chromosome 1"/>
</dbReference>
<protein>
    <submittedName>
        <fullName evidence="1">Uncharacterized protein</fullName>
    </submittedName>
</protein>
<evidence type="ECO:0000313" key="2">
    <source>
        <dbReference type="Proteomes" id="UP001234297"/>
    </source>
</evidence>
<reference evidence="1 2" key="1">
    <citation type="journal article" date="2022" name="Hortic Res">
        <title>A haplotype resolved chromosomal level avocado genome allows analysis of novel avocado genes.</title>
        <authorList>
            <person name="Nath O."/>
            <person name="Fletcher S.J."/>
            <person name="Hayward A."/>
            <person name="Shaw L.M."/>
            <person name="Masouleh A.K."/>
            <person name="Furtado A."/>
            <person name="Henry R.J."/>
            <person name="Mitter N."/>
        </authorList>
    </citation>
    <scope>NUCLEOTIDE SEQUENCE [LARGE SCALE GENOMIC DNA]</scope>
    <source>
        <strain evidence="2">cv. Hass</strain>
    </source>
</reference>
<accession>A0ACC2MZA5</accession>
<proteinExistence type="predicted"/>
<name>A0ACC2MZA5_PERAE</name>
<comment type="caution">
    <text evidence="1">The sequence shown here is derived from an EMBL/GenBank/DDBJ whole genome shotgun (WGS) entry which is preliminary data.</text>
</comment>
<sequence>MKLKLRNNTQLLPTLENHVFVLVESCGEILIVRMMGNGGRNLNCDVFRADLTEMGWMKVENLGDRMLFSSHGSSISVSASEMSCKGNRIYYIPTLSDRDKAMCKAFGRKNILFVEFELGGDLMIIHSLPEYQYVVVGYAWLTP</sequence>
<evidence type="ECO:0000313" key="1">
    <source>
        <dbReference type="EMBL" id="KAJ8651100.1"/>
    </source>
</evidence>
<gene>
    <name evidence="1" type="ORF">MRB53_004123</name>
</gene>